<evidence type="ECO:0000313" key="5">
    <source>
        <dbReference type="EMBL" id="MEU8138091.1"/>
    </source>
</evidence>
<dbReference type="InterPro" id="IPR001845">
    <property type="entry name" value="HTH_ArsR_DNA-bd_dom"/>
</dbReference>
<keyword evidence="6" id="KW-1185">Reference proteome</keyword>
<evidence type="ECO:0000259" key="4">
    <source>
        <dbReference type="SMART" id="SM00418"/>
    </source>
</evidence>
<protein>
    <submittedName>
        <fullName evidence="5">DUF5937 family protein</fullName>
    </submittedName>
</protein>
<dbReference type="InterPro" id="IPR036390">
    <property type="entry name" value="WH_DNA-bd_sf"/>
</dbReference>
<dbReference type="Gene3D" id="1.10.10.10">
    <property type="entry name" value="Winged helix-like DNA-binding domain superfamily/Winged helix DNA-binding domain"/>
    <property type="match status" value="1"/>
</dbReference>
<evidence type="ECO:0000256" key="1">
    <source>
        <dbReference type="ARBA" id="ARBA00023015"/>
    </source>
</evidence>
<proteinExistence type="predicted"/>
<dbReference type="PANTHER" id="PTHR43132">
    <property type="entry name" value="ARSENICAL RESISTANCE OPERON REPRESSOR ARSR-RELATED"/>
    <property type="match status" value="1"/>
</dbReference>
<reference evidence="5 6" key="1">
    <citation type="submission" date="2024-06" db="EMBL/GenBank/DDBJ databases">
        <title>The Natural Products Discovery Center: Release of the First 8490 Sequenced Strains for Exploring Actinobacteria Biosynthetic Diversity.</title>
        <authorList>
            <person name="Kalkreuter E."/>
            <person name="Kautsar S.A."/>
            <person name="Yang D."/>
            <person name="Bader C.D."/>
            <person name="Teijaro C.N."/>
            <person name="Fluegel L."/>
            <person name="Davis C.M."/>
            <person name="Simpson J.R."/>
            <person name="Lauterbach L."/>
            <person name="Steele A.D."/>
            <person name="Gui C."/>
            <person name="Meng S."/>
            <person name="Li G."/>
            <person name="Viehrig K."/>
            <person name="Ye F."/>
            <person name="Su P."/>
            <person name="Kiefer A.F."/>
            <person name="Nichols A."/>
            <person name="Cepeda A.J."/>
            <person name="Yan W."/>
            <person name="Fan B."/>
            <person name="Jiang Y."/>
            <person name="Adhikari A."/>
            <person name="Zheng C.-J."/>
            <person name="Schuster L."/>
            <person name="Cowan T.M."/>
            <person name="Smanski M.J."/>
            <person name="Chevrette M.G."/>
            <person name="De Carvalho L.P.S."/>
            <person name="Shen B."/>
        </authorList>
    </citation>
    <scope>NUCLEOTIDE SEQUENCE [LARGE SCALE GENOMIC DNA]</scope>
    <source>
        <strain evidence="5 6">NPDC048946</strain>
    </source>
</reference>
<dbReference type="RefSeq" id="WP_358360929.1">
    <property type="nucleotide sequence ID" value="NZ_JBEZFP010000110.1"/>
</dbReference>
<dbReference type="InterPro" id="IPR051011">
    <property type="entry name" value="Metal_resp_trans_reg"/>
</dbReference>
<dbReference type="PANTHER" id="PTHR43132:SF6">
    <property type="entry name" value="HTH-TYPE TRANSCRIPTIONAL REPRESSOR CZRA"/>
    <property type="match status" value="1"/>
</dbReference>
<dbReference type="InterPro" id="IPR011991">
    <property type="entry name" value="ArsR-like_HTH"/>
</dbReference>
<name>A0ABV3DQR3_9ACTN</name>
<dbReference type="CDD" id="cd00090">
    <property type="entry name" value="HTH_ARSR"/>
    <property type="match status" value="1"/>
</dbReference>
<gene>
    <name evidence="5" type="ORF">AB0C36_31855</name>
</gene>
<evidence type="ECO:0000256" key="3">
    <source>
        <dbReference type="ARBA" id="ARBA00023163"/>
    </source>
</evidence>
<feature type="domain" description="HTH arsR-type" evidence="4">
    <location>
        <begin position="248"/>
        <end position="322"/>
    </location>
</feature>
<keyword evidence="3" id="KW-0804">Transcription</keyword>
<evidence type="ECO:0000313" key="6">
    <source>
        <dbReference type="Proteomes" id="UP001551482"/>
    </source>
</evidence>
<comment type="caution">
    <text evidence="5">The sequence shown here is derived from an EMBL/GenBank/DDBJ whole genome shotgun (WGS) entry which is preliminary data.</text>
</comment>
<dbReference type="Proteomes" id="UP001551482">
    <property type="component" value="Unassembled WGS sequence"/>
</dbReference>
<dbReference type="EMBL" id="JBEZFP010000110">
    <property type="protein sequence ID" value="MEU8138091.1"/>
    <property type="molecule type" value="Genomic_DNA"/>
</dbReference>
<dbReference type="SMART" id="SM00418">
    <property type="entry name" value="HTH_ARSR"/>
    <property type="match status" value="1"/>
</dbReference>
<dbReference type="InterPro" id="IPR036388">
    <property type="entry name" value="WH-like_DNA-bd_sf"/>
</dbReference>
<keyword evidence="2" id="KW-0238">DNA-binding</keyword>
<dbReference type="InterPro" id="IPR045981">
    <property type="entry name" value="DUF5937"/>
</dbReference>
<organism evidence="5 6">
    <name type="scientific">Streptodolium elevatio</name>
    <dbReference type="NCBI Taxonomy" id="3157996"/>
    <lineage>
        <taxon>Bacteria</taxon>
        <taxon>Bacillati</taxon>
        <taxon>Actinomycetota</taxon>
        <taxon>Actinomycetes</taxon>
        <taxon>Kitasatosporales</taxon>
        <taxon>Streptomycetaceae</taxon>
        <taxon>Streptodolium</taxon>
    </lineage>
</organism>
<accession>A0ABV3DQR3</accession>
<evidence type="ECO:0000256" key="2">
    <source>
        <dbReference type="ARBA" id="ARBA00023125"/>
    </source>
</evidence>
<dbReference type="Pfam" id="PF19361">
    <property type="entry name" value="DUF5937"/>
    <property type="match status" value="1"/>
</dbReference>
<dbReference type="SUPFAM" id="SSF46785">
    <property type="entry name" value="Winged helix' DNA-binding domain"/>
    <property type="match status" value="1"/>
</dbReference>
<sequence length="324" mass="34580">MGLWLVNADTLAAGRFVVSPLAEATAALMALSAGSAVHPGERAWLDAHLAPFRARVAADPPAERLCEVAFGRSWIADFLTPCPSGEAGLTFDQEVRRVAETPPERARADAEVAYGRPLPPDLRGVDLGAVATELLSWVWKSTVLPDWDARRRVLEADVIARMGELSRGGWAAALDNLRPGMRWLGDGRLQINTHDYPPREVVGAQLLFVPVTPRSGWVSWDLPHRYAIVYPCAGALADVAAGPALPGAIGRLLGDARASVLLLLDTPKSTTQLVALAGQGLGSVGGHLKVLREAGLVGRRRVGRSVLYFRTEAGDTLLAAPPHD</sequence>
<keyword evidence="1" id="KW-0805">Transcription regulation</keyword>